<organism evidence="2 3">
    <name type="scientific">Actinomyces graevenitzii F0530</name>
    <dbReference type="NCBI Taxonomy" id="1321817"/>
    <lineage>
        <taxon>Bacteria</taxon>
        <taxon>Bacillati</taxon>
        <taxon>Actinomycetota</taxon>
        <taxon>Actinomycetes</taxon>
        <taxon>Actinomycetales</taxon>
        <taxon>Actinomycetaceae</taxon>
        <taxon>Actinomyces</taxon>
    </lineage>
</organism>
<gene>
    <name evidence="2" type="ORF">HMPREF1978_01869</name>
</gene>
<sequence>MSRAGLGLVGAGPGFPRSRGDEPVSNFLAGLRAGFSPLTRG</sequence>
<dbReference type="HOGENOM" id="CLU_207303_2_1_11"/>
<evidence type="ECO:0000313" key="2">
    <source>
        <dbReference type="EMBL" id="ERH14272.1"/>
    </source>
</evidence>
<evidence type="ECO:0000313" key="3">
    <source>
        <dbReference type="Proteomes" id="UP000016481"/>
    </source>
</evidence>
<comment type="caution">
    <text evidence="2">The sequence shown here is derived from an EMBL/GenBank/DDBJ whole genome shotgun (WGS) entry which is preliminary data.</text>
</comment>
<evidence type="ECO:0000256" key="1">
    <source>
        <dbReference type="SAM" id="MobiDB-lite"/>
    </source>
</evidence>
<proteinExistence type="predicted"/>
<dbReference type="Proteomes" id="UP000016481">
    <property type="component" value="Unassembled WGS sequence"/>
</dbReference>
<name>U1R6Z4_9ACTO</name>
<dbReference type="EMBL" id="AWSC01000075">
    <property type="protein sequence ID" value="ERH14272.1"/>
    <property type="molecule type" value="Genomic_DNA"/>
</dbReference>
<accession>U1R6Z4</accession>
<reference evidence="2 3" key="1">
    <citation type="submission" date="2013-08" db="EMBL/GenBank/DDBJ databases">
        <authorList>
            <person name="Weinstock G."/>
            <person name="Sodergren E."/>
            <person name="Wylie T."/>
            <person name="Fulton L."/>
            <person name="Fulton R."/>
            <person name="Fronick C."/>
            <person name="O'Laughlin M."/>
            <person name="Godfrey J."/>
            <person name="Miner T."/>
            <person name="Herter B."/>
            <person name="Appelbaum E."/>
            <person name="Cordes M."/>
            <person name="Lek S."/>
            <person name="Wollam A."/>
            <person name="Pepin K.H."/>
            <person name="Palsikar V.B."/>
            <person name="Mitreva M."/>
            <person name="Wilson R.K."/>
        </authorList>
    </citation>
    <scope>NUCLEOTIDE SEQUENCE [LARGE SCALE GENOMIC DNA]</scope>
    <source>
        <strain evidence="2 3">F0530</strain>
    </source>
</reference>
<protein>
    <submittedName>
        <fullName evidence="2">Uncharacterized protein</fullName>
    </submittedName>
</protein>
<dbReference type="AlphaFoldDB" id="U1R6Z4"/>
<feature type="region of interest" description="Disordered" evidence="1">
    <location>
        <begin position="1"/>
        <end position="23"/>
    </location>
</feature>